<dbReference type="CDD" id="cd12148">
    <property type="entry name" value="fungal_TF_MHR"/>
    <property type="match status" value="1"/>
</dbReference>
<dbReference type="InterPro" id="IPR007219">
    <property type="entry name" value="XnlR_reg_dom"/>
</dbReference>
<accession>G0VK75</accession>
<dbReference type="EMBL" id="HE576760">
    <property type="protein sequence ID" value="CCC71909.1"/>
    <property type="molecule type" value="Genomic_DNA"/>
</dbReference>
<comment type="subcellular location">
    <subcellularLocation>
        <location evidence="1">Nucleus</location>
    </subcellularLocation>
</comment>
<dbReference type="InterPro" id="IPR001138">
    <property type="entry name" value="Zn2Cys6_DnaBD"/>
</dbReference>
<dbReference type="Proteomes" id="UP000001640">
    <property type="component" value="Chromosome 9"/>
</dbReference>
<dbReference type="CDD" id="cd00067">
    <property type="entry name" value="GAL4"/>
    <property type="match status" value="1"/>
</dbReference>
<dbReference type="KEGG" id="ncs:NCAS_0I02410"/>
<keyword evidence="2" id="KW-0479">Metal-binding</keyword>
<keyword evidence="7" id="KW-1133">Transmembrane helix</keyword>
<dbReference type="Gene3D" id="4.10.240.10">
    <property type="entry name" value="Zn(2)-C6 fungal-type DNA-binding domain"/>
    <property type="match status" value="1"/>
</dbReference>
<evidence type="ECO:0000256" key="3">
    <source>
        <dbReference type="ARBA" id="ARBA00022833"/>
    </source>
</evidence>
<dbReference type="GO" id="GO:0045944">
    <property type="term" value="P:positive regulation of transcription by RNA polymerase II"/>
    <property type="evidence" value="ECO:0007669"/>
    <property type="project" value="UniProtKB-ARBA"/>
</dbReference>
<feature type="transmembrane region" description="Helical" evidence="7">
    <location>
        <begin position="780"/>
        <end position="799"/>
    </location>
</feature>
<dbReference type="Pfam" id="PF04082">
    <property type="entry name" value="Fungal_trans"/>
    <property type="match status" value="1"/>
</dbReference>
<dbReference type="RefSeq" id="XP_003678251.1">
    <property type="nucleotide sequence ID" value="XM_003678203.1"/>
</dbReference>
<keyword evidence="10" id="KW-1185">Reference proteome</keyword>
<evidence type="ECO:0000313" key="9">
    <source>
        <dbReference type="EMBL" id="CCC71909.1"/>
    </source>
</evidence>
<dbReference type="GO" id="GO:0008270">
    <property type="term" value="F:zinc ion binding"/>
    <property type="evidence" value="ECO:0007669"/>
    <property type="project" value="InterPro"/>
</dbReference>
<keyword evidence="7" id="KW-0812">Transmembrane</keyword>
<dbReference type="Pfam" id="PF00172">
    <property type="entry name" value="Zn_clus"/>
    <property type="match status" value="1"/>
</dbReference>
<dbReference type="GO" id="GO:0006351">
    <property type="term" value="P:DNA-templated transcription"/>
    <property type="evidence" value="ECO:0007669"/>
    <property type="project" value="InterPro"/>
</dbReference>
<reference key="2">
    <citation type="submission" date="2011-08" db="EMBL/GenBank/DDBJ databases">
        <title>Genome sequence of Naumovozyma castellii.</title>
        <authorList>
            <person name="Gordon J.L."/>
            <person name="Armisen D."/>
            <person name="Proux-Wera E."/>
            <person name="OhEigeartaigh S.S."/>
            <person name="Byrne K.P."/>
            <person name="Wolfe K.H."/>
        </authorList>
    </citation>
    <scope>NUCLEOTIDE SEQUENCE</scope>
    <source>
        <strain>Type strain:CBS 4309</strain>
    </source>
</reference>
<dbReference type="GO" id="GO:0005634">
    <property type="term" value="C:nucleus"/>
    <property type="evidence" value="ECO:0007669"/>
    <property type="project" value="UniProtKB-SubCell"/>
</dbReference>
<dbReference type="PROSITE" id="PS50048">
    <property type="entry name" value="ZN2_CY6_FUNGAL_2"/>
    <property type="match status" value="1"/>
</dbReference>
<evidence type="ECO:0000256" key="4">
    <source>
        <dbReference type="ARBA" id="ARBA00023125"/>
    </source>
</evidence>
<evidence type="ECO:0000256" key="2">
    <source>
        <dbReference type="ARBA" id="ARBA00022723"/>
    </source>
</evidence>
<dbReference type="SUPFAM" id="SSF57701">
    <property type="entry name" value="Zn2/Cys6 DNA-binding domain"/>
    <property type="match status" value="1"/>
</dbReference>
<feature type="domain" description="Zn(2)-C6 fungal-type" evidence="8">
    <location>
        <begin position="118"/>
        <end position="151"/>
    </location>
</feature>
<keyword evidence="7" id="KW-0472">Membrane</keyword>
<dbReference type="eggNOG" id="ENOG502QZJZ">
    <property type="taxonomic scope" value="Eukaryota"/>
</dbReference>
<keyword evidence="3" id="KW-0862">Zinc</keyword>
<reference evidence="9 10" key="1">
    <citation type="journal article" date="2011" name="Proc. Natl. Acad. Sci. U.S.A.">
        <title>Evolutionary erosion of yeast sex chromosomes by mating-type switching accidents.</title>
        <authorList>
            <person name="Gordon J.L."/>
            <person name="Armisen D."/>
            <person name="Proux-Wera E."/>
            <person name="Oheigeartaigh S.S."/>
            <person name="Byrne K.P."/>
            <person name="Wolfe K.H."/>
        </authorList>
    </citation>
    <scope>NUCLEOTIDE SEQUENCE [LARGE SCALE GENOMIC DNA]</scope>
    <source>
        <strain evidence="10">ATCC 76901 / BCRC 22586 / CBS 4309 / NBRC 1992 / NRRL Y-12630</strain>
    </source>
</reference>
<proteinExistence type="predicted"/>
<dbReference type="OMA" id="ANHICAS"/>
<feature type="region of interest" description="Disordered" evidence="6">
    <location>
        <begin position="1"/>
        <end position="27"/>
    </location>
</feature>
<evidence type="ECO:0000256" key="6">
    <source>
        <dbReference type="SAM" id="MobiDB-lite"/>
    </source>
</evidence>
<dbReference type="GeneID" id="96905596"/>
<dbReference type="PANTHER" id="PTHR46910">
    <property type="entry name" value="TRANSCRIPTION FACTOR PDR1"/>
    <property type="match status" value="1"/>
</dbReference>
<dbReference type="SMART" id="SM00066">
    <property type="entry name" value="GAL4"/>
    <property type="match status" value="1"/>
</dbReference>
<dbReference type="GO" id="GO:0000981">
    <property type="term" value="F:DNA-binding transcription factor activity, RNA polymerase II-specific"/>
    <property type="evidence" value="ECO:0007669"/>
    <property type="project" value="InterPro"/>
</dbReference>
<evidence type="ECO:0000313" key="10">
    <source>
        <dbReference type="Proteomes" id="UP000001640"/>
    </source>
</evidence>
<evidence type="ECO:0000256" key="5">
    <source>
        <dbReference type="ARBA" id="ARBA00023242"/>
    </source>
</evidence>
<dbReference type="InParanoid" id="G0VK75"/>
<name>G0VK75_NAUCA</name>
<evidence type="ECO:0000256" key="7">
    <source>
        <dbReference type="SAM" id="Phobius"/>
    </source>
</evidence>
<dbReference type="OrthoDB" id="2123952at2759"/>
<evidence type="ECO:0000259" key="8">
    <source>
        <dbReference type="PROSITE" id="PS50048"/>
    </source>
</evidence>
<dbReference type="HOGENOM" id="CLU_008153_0_0_1"/>
<dbReference type="InterPro" id="IPR050987">
    <property type="entry name" value="AtrR-like"/>
</dbReference>
<protein>
    <recommendedName>
        <fullName evidence="8">Zn(2)-C6 fungal-type domain-containing protein</fullName>
    </recommendedName>
</protein>
<dbReference type="AlphaFoldDB" id="G0VK75"/>
<dbReference type="InterPro" id="IPR036864">
    <property type="entry name" value="Zn2-C6_fun-type_DNA-bd_sf"/>
</dbReference>
<keyword evidence="4" id="KW-0238">DNA-binding</keyword>
<dbReference type="GO" id="GO:0003677">
    <property type="term" value="F:DNA binding"/>
    <property type="evidence" value="ECO:0007669"/>
    <property type="project" value="UniProtKB-KW"/>
</dbReference>
<dbReference type="PANTHER" id="PTHR46910:SF3">
    <property type="entry name" value="HALOTOLERANCE PROTEIN 9-RELATED"/>
    <property type="match status" value="1"/>
</dbReference>
<keyword evidence="5" id="KW-0539">Nucleus</keyword>
<dbReference type="PROSITE" id="PS00463">
    <property type="entry name" value="ZN2_CY6_FUNGAL_1"/>
    <property type="match status" value="1"/>
</dbReference>
<organism evidence="9 10">
    <name type="scientific">Naumovozyma castellii</name>
    <name type="common">Yeast</name>
    <name type="synonym">Saccharomyces castellii</name>
    <dbReference type="NCBI Taxonomy" id="27288"/>
    <lineage>
        <taxon>Eukaryota</taxon>
        <taxon>Fungi</taxon>
        <taxon>Dikarya</taxon>
        <taxon>Ascomycota</taxon>
        <taxon>Saccharomycotina</taxon>
        <taxon>Saccharomycetes</taxon>
        <taxon>Saccharomycetales</taxon>
        <taxon>Saccharomycetaceae</taxon>
        <taxon>Naumovozyma</taxon>
    </lineage>
</organism>
<evidence type="ECO:0000256" key="1">
    <source>
        <dbReference type="ARBA" id="ARBA00004123"/>
    </source>
</evidence>
<gene>
    <name evidence="9" type="primary">NCAS0I02410</name>
    <name evidence="9" type="ordered locus">NCAS_0I02410</name>
</gene>
<dbReference type="STRING" id="1064592.G0VK75"/>
<sequence>MALHSTRNQAGLEKVTNQTHRHMRGEQHRGQNTFFPASGNPTPQFNTNANPNGMHLWTPPIPIQDESMGNYPAAGAGLPSMVDPYTPRFPLERTPHNETNVTDQYGEGKESKKRVLKACDYCRKRKVKCGDIIAQTGKCANCTKNDVECTFKFHLQLERKKRLQNAVWEYGDENGNSDDEEGTYLKLLEELDTLRKSEAFVNSRVSRMDRKFVIIKDRMVKLRESFDEYIRENKTQFVNNKLLPLSRKKKYNTDILNTMSIYLAKGKLFPLMAKDEFFQPLNGIFEISYKWYMLQMKKIIDYSSLTSENELCESLFVLPEREKTMRLLEYCHSLSLHSISLNMNLKDTIEIAERYFNDKDQLTMSELFLLNVSLCNGIVGSRLVSTNECNGLRKDNHCPLKEEAAIFEAKALLNAMALYHHDSKMSGNSSNLTSLKAMLILIDYLYKNISAEFALPILSTAIDVALNIGLHDNSYYENMQPYLVRISLSIWQYCVSMDLLFSFILSRNPIIREEYMDSISDKSFVKKFNKSLSNAPTLALPIDTTDNMNEIMKQMTNRPEDISDVISYQLSKLTRITSEIQSKCFATNKSPTLPFDEMLSIVNGLDISLKDWESNLPHYMKIDKFEKYLSLLLLQSTEKNTDQQFKIFRTQILICHIQLLKVRLDVTAYALAVIKDNKSLTSKSTRHNVPKLVLDYGDQLKKTCVEMLTFFRSIEFDSYIYKEIMYYLQSGIFRLLFEVIKNIDDPDKLETLYLIDLLQRTHEHLLGDRNELLVSRNMKWVTGMIFFTFYLKLIIAYFVSKNPELVKTYNFNIKTYEDLLVLLLDVSGDIRDEVTKSLKELTDKKEILEESNTNEGVFVPATPEMIKELQSFTSPNPVESDVERNRSYGYLDHIVFFYDRDFRFLNLFRDNNWDSSMIV</sequence>